<dbReference type="Gene3D" id="2.40.100.10">
    <property type="entry name" value="Cyclophilin-like"/>
    <property type="match status" value="1"/>
</dbReference>
<evidence type="ECO:0000313" key="5">
    <source>
        <dbReference type="EMBL" id="ATY83822.1"/>
    </source>
</evidence>
<evidence type="ECO:0000256" key="3">
    <source>
        <dbReference type="ARBA" id="ARBA00022840"/>
    </source>
</evidence>
<dbReference type="InterPro" id="IPR029000">
    <property type="entry name" value="Cyclophilin-like_dom_sf"/>
</dbReference>
<keyword evidence="3" id="KW-0067">ATP-binding</keyword>
<dbReference type="KEGG" id="kyr:CVV65_01570"/>
<dbReference type="PANTHER" id="PTHR34698:SF2">
    <property type="entry name" value="5-OXOPROLINASE SUBUNIT B"/>
    <property type="match status" value="1"/>
</dbReference>
<evidence type="ECO:0000256" key="1">
    <source>
        <dbReference type="ARBA" id="ARBA00022741"/>
    </source>
</evidence>
<evidence type="ECO:0000256" key="2">
    <source>
        <dbReference type="ARBA" id="ARBA00022801"/>
    </source>
</evidence>
<organism evidence="5 6">
    <name type="scientific">Kyrpidia spormannii</name>
    <dbReference type="NCBI Taxonomy" id="2055160"/>
    <lineage>
        <taxon>Bacteria</taxon>
        <taxon>Bacillati</taxon>
        <taxon>Bacillota</taxon>
        <taxon>Bacilli</taxon>
        <taxon>Bacillales</taxon>
        <taxon>Alicyclobacillaceae</taxon>
        <taxon>Kyrpidia</taxon>
    </lineage>
</organism>
<dbReference type="InterPro" id="IPR003833">
    <property type="entry name" value="CT_C_D"/>
</dbReference>
<protein>
    <submittedName>
        <fullName evidence="5">Allophanate hydrolase</fullName>
    </submittedName>
</protein>
<reference evidence="6" key="1">
    <citation type="submission" date="2017-11" db="EMBL/GenBank/DDBJ databases">
        <title>Complete Genome Sequence of Kyrpidia sp. Strain EA-1, a thermophilic, hydrogen-oxidizing Bacterium, isolated from the Azores.</title>
        <authorList>
            <person name="Reiner J.E."/>
            <person name="Lapp C.J."/>
            <person name="Bunk B."/>
            <person name="Gescher J."/>
        </authorList>
    </citation>
    <scope>NUCLEOTIDE SEQUENCE [LARGE SCALE GENOMIC DNA]</scope>
    <source>
        <strain evidence="6">EA-1</strain>
    </source>
</reference>
<keyword evidence="6" id="KW-1185">Reference proteome</keyword>
<dbReference type="SUPFAM" id="SSF160467">
    <property type="entry name" value="PH0987 N-terminal domain-like"/>
    <property type="match status" value="1"/>
</dbReference>
<dbReference type="Proteomes" id="UP000231932">
    <property type="component" value="Chromosome"/>
</dbReference>
<dbReference type="OrthoDB" id="9778567at2"/>
<evidence type="ECO:0000259" key="4">
    <source>
        <dbReference type="SMART" id="SM00796"/>
    </source>
</evidence>
<evidence type="ECO:0000313" key="6">
    <source>
        <dbReference type="Proteomes" id="UP000231932"/>
    </source>
</evidence>
<keyword evidence="2 5" id="KW-0378">Hydrolase</keyword>
<sequence length="244" mass="26962">MGLQFKYAGDQAILVEVGEGIDPRTSGKVRSLAQKVESCSIPGFGEVILGYRSLLVNYDPLIISDDEVIQWLQRWGQEPEVIQRSEARLVEIPTLYGGEWGPDLEDVAAHNGLTPQEVVEIHSGGDYHVYFLGFIPGYPFMGGMSEKIATPRLSSPRVAIPAGSVGIAGKQTGIYPIQSPGGWRLIGRTPLRLYDPNRTPPFLLQAGDRVKFIPINEDEFSEIHESVLQGRYRPMTRGESVEPN</sequence>
<dbReference type="Gene3D" id="3.30.1360.40">
    <property type="match status" value="1"/>
</dbReference>
<accession>A0A2K8N5S8</accession>
<name>A0A2K8N5S8_9BACL</name>
<proteinExistence type="predicted"/>
<dbReference type="GO" id="GO:0005524">
    <property type="term" value="F:ATP binding"/>
    <property type="evidence" value="ECO:0007669"/>
    <property type="project" value="UniProtKB-KW"/>
</dbReference>
<feature type="domain" description="Carboxyltransferase" evidence="4">
    <location>
        <begin position="3"/>
        <end position="204"/>
    </location>
</feature>
<dbReference type="InterPro" id="IPR010016">
    <property type="entry name" value="PxpB"/>
</dbReference>
<dbReference type="PANTHER" id="PTHR34698">
    <property type="entry name" value="5-OXOPROLINASE SUBUNIT B"/>
    <property type="match status" value="1"/>
</dbReference>
<dbReference type="AlphaFoldDB" id="A0A2K8N5S8"/>
<gene>
    <name evidence="5" type="ORF">CVV65_01570</name>
</gene>
<keyword evidence="1" id="KW-0547">Nucleotide-binding</keyword>
<dbReference type="EMBL" id="CP024955">
    <property type="protein sequence ID" value="ATY83822.1"/>
    <property type="molecule type" value="Genomic_DNA"/>
</dbReference>
<dbReference type="GO" id="GO:0016787">
    <property type="term" value="F:hydrolase activity"/>
    <property type="evidence" value="ECO:0007669"/>
    <property type="project" value="UniProtKB-KW"/>
</dbReference>
<dbReference type="SUPFAM" id="SSF50891">
    <property type="entry name" value="Cyclophilin-like"/>
    <property type="match status" value="1"/>
</dbReference>
<dbReference type="Pfam" id="PF02682">
    <property type="entry name" value="CT_C_D"/>
    <property type="match status" value="1"/>
</dbReference>
<dbReference type="SMART" id="SM00796">
    <property type="entry name" value="AHS1"/>
    <property type="match status" value="1"/>
</dbReference>
<dbReference type="NCBIfam" id="TIGR00370">
    <property type="entry name" value="5-oxoprolinase subunit PxpB"/>
    <property type="match status" value="1"/>
</dbReference>
<dbReference type="RefSeq" id="WP_100666659.1">
    <property type="nucleotide sequence ID" value="NZ_CP024955.1"/>
</dbReference>